<dbReference type="RefSeq" id="WP_152264009.1">
    <property type="nucleotide sequence ID" value="NZ_VOKX01000032.1"/>
</dbReference>
<organism evidence="7 8">
    <name type="scientific">Streptomyces mobaraensis</name>
    <name type="common">Streptoverticillium mobaraense</name>
    <dbReference type="NCBI Taxonomy" id="35621"/>
    <lineage>
        <taxon>Bacteria</taxon>
        <taxon>Bacillati</taxon>
        <taxon>Actinomycetota</taxon>
        <taxon>Actinomycetes</taxon>
        <taxon>Kitasatosporales</taxon>
        <taxon>Streptomycetaceae</taxon>
        <taxon>Streptomyces</taxon>
    </lineage>
</organism>
<evidence type="ECO:0000256" key="2">
    <source>
        <dbReference type="ARBA" id="ARBA00022692"/>
    </source>
</evidence>
<dbReference type="InterPro" id="IPR036259">
    <property type="entry name" value="MFS_trans_sf"/>
</dbReference>
<feature type="domain" description="Major facilitator superfamily (MFS) profile" evidence="6">
    <location>
        <begin position="1"/>
        <end position="141"/>
    </location>
</feature>
<dbReference type="InterPro" id="IPR020846">
    <property type="entry name" value="MFS_dom"/>
</dbReference>
<comment type="caution">
    <text evidence="7">The sequence shown here is derived from an EMBL/GenBank/DDBJ whole genome shotgun (WGS) entry which is preliminary data.</text>
</comment>
<reference evidence="7 8" key="1">
    <citation type="journal article" date="2019" name="Microb. Cell Fact.">
        <title>Exploring novel herbicidin analogues by transcriptional regulator overexpression and MS/MS molecular networking.</title>
        <authorList>
            <person name="Shi Y."/>
            <person name="Gu R."/>
            <person name="Li Y."/>
            <person name="Wang X."/>
            <person name="Ren W."/>
            <person name="Li X."/>
            <person name="Wang L."/>
            <person name="Xie Y."/>
            <person name="Hong B."/>
        </authorList>
    </citation>
    <scope>NUCLEOTIDE SEQUENCE [LARGE SCALE GENOMIC DNA]</scope>
    <source>
        <strain evidence="7 8">US-43</strain>
    </source>
</reference>
<proteinExistence type="predicted"/>
<keyword evidence="3 5" id="KW-1133">Transmembrane helix</keyword>
<accession>A0A5N5W7V1</accession>
<keyword evidence="2 5" id="KW-0812">Transmembrane</keyword>
<evidence type="ECO:0000256" key="5">
    <source>
        <dbReference type="SAM" id="Phobius"/>
    </source>
</evidence>
<keyword evidence="4 5" id="KW-0472">Membrane</keyword>
<sequence length="141" mass="14608">MADDEPGRPARHALLAAATLRGYAWLIAERNTSMSLVSTVAPMLPVGLGLGMIGAALADTTLRQVDHDHAGSASGLFNTSTQLGIALGTALTSVVFFAHSPAGSHGTTITAAFTGTLWYVIAALLAMWALTLLLPKRHATD</sequence>
<gene>
    <name evidence="7" type="ORF">FRZ00_16620</name>
</gene>
<dbReference type="Gene3D" id="1.20.1250.20">
    <property type="entry name" value="MFS general substrate transporter like domains"/>
    <property type="match status" value="1"/>
</dbReference>
<comment type="subcellular location">
    <subcellularLocation>
        <location evidence="1">Cell membrane</location>
        <topology evidence="1">Multi-pass membrane protein</topology>
    </subcellularLocation>
</comment>
<evidence type="ECO:0000256" key="1">
    <source>
        <dbReference type="ARBA" id="ARBA00004651"/>
    </source>
</evidence>
<dbReference type="AlphaFoldDB" id="A0A5N5W7V1"/>
<feature type="transmembrane region" description="Helical" evidence="5">
    <location>
        <begin position="108"/>
        <end position="134"/>
    </location>
</feature>
<dbReference type="OrthoDB" id="4365673at2"/>
<dbReference type="GO" id="GO:0005886">
    <property type="term" value="C:plasma membrane"/>
    <property type="evidence" value="ECO:0007669"/>
    <property type="project" value="UniProtKB-SubCell"/>
</dbReference>
<protein>
    <submittedName>
        <fullName evidence="7">MFS transporter</fullName>
    </submittedName>
</protein>
<feature type="transmembrane region" description="Helical" evidence="5">
    <location>
        <begin position="40"/>
        <end position="62"/>
    </location>
</feature>
<dbReference type="SUPFAM" id="SSF103473">
    <property type="entry name" value="MFS general substrate transporter"/>
    <property type="match status" value="1"/>
</dbReference>
<dbReference type="PROSITE" id="PS50850">
    <property type="entry name" value="MFS"/>
    <property type="match status" value="1"/>
</dbReference>
<name>A0A5N5W7V1_STRMB</name>
<keyword evidence="8" id="KW-1185">Reference proteome</keyword>
<evidence type="ECO:0000256" key="3">
    <source>
        <dbReference type="ARBA" id="ARBA00022989"/>
    </source>
</evidence>
<dbReference type="Proteomes" id="UP000327000">
    <property type="component" value="Unassembled WGS sequence"/>
</dbReference>
<evidence type="ECO:0000313" key="7">
    <source>
        <dbReference type="EMBL" id="KAB7843594.1"/>
    </source>
</evidence>
<feature type="transmembrane region" description="Helical" evidence="5">
    <location>
        <begin position="83"/>
        <end position="102"/>
    </location>
</feature>
<dbReference type="EMBL" id="VOKX01000032">
    <property type="protein sequence ID" value="KAB7843594.1"/>
    <property type="molecule type" value="Genomic_DNA"/>
</dbReference>
<evidence type="ECO:0000259" key="6">
    <source>
        <dbReference type="PROSITE" id="PS50850"/>
    </source>
</evidence>
<evidence type="ECO:0000313" key="8">
    <source>
        <dbReference type="Proteomes" id="UP000327000"/>
    </source>
</evidence>
<evidence type="ECO:0000256" key="4">
    <source>
        <dbReference type="ARBA" id="ARBA00023136"/>
    </source>
</evidence>
<dbReference type="GO" id="GO:0022857">
    <property type="term" value="F:transmembrane transporter activity"/>
    <property type="evidence" value="ECO:0007669"/>
    <property type="project" value="InterPro"/>
</dbReference>